<feature type="domain" description="Phosphate acetyl/butaryl transferase" evidence="9">
    <location>
        <begin position="7"/>
        <end position="328"/>
    </location>
</feature>
<evidence type="ECO:0000313" key="11">
    <source>
        <dbReference type="Proteomes" id="UP000250079"/>
    </source>
</evidence>
<comment type="catalytic activity">
    <reaction evidence="1">
        <text>acetyl-CoA + phosphate = acetyl phosphate + CoA</text>
        <dbReference type="Rhea" id="RHEA:19521"/>
        <dbReference type="ChEBI" id="CHEBI:22191"/>
        <dbReference type="ChEBI" id="CHEBI:43474"/>
        <dbReference type="ChEBI" id="CHEBI:57287"/>
        <dbReference type="ChEBI" id="CHEBI:57288"/>
        <dbReference type="EC" id="2.3.1.8"/>
    </reaction>
</comment>
<sequence length="335" mass="35875">MKTMSAFDRVLDAARSNIRRVVLPEGKDERILTAAVEAYLRRLADPILLGQKEQLQAIANRLELSLEGITIVDPASYSRRDAYIAALLRKRGDRGMTAEKADHALEDPLTFACLMVSEGDADACVAGATTSTADVVRNAKRYVGTRSGETLVSSCFIMLLKQEHPVSDLMLIGDCALVINPDAEQLAAIAVATGDTAIQLTGITPEVAMLSFSTNGSARNAAVSKVTQATALARQMRSEWRIVGEVQLDAAVVPEILHRKAPEQASENPCNILIFPTLDAGNIGYKLIQRFGGAQAIGPILQGLAKPVNDLSRGCSIDDIVNIMAVSAAQVRSIH</sequence>
<dbReference type="SUPFAM" id="SSF53659">
    <property type="entry name" value="Isocitrate/Isopropylmalate dehydrogenase-like"/>
    <property type="match status" value="1"/>
</dbReference>
<keyword evidence="6 10" id="KW-0808">Transferase</keyword>
<dbReference type="PIRSF" id="PIRSF000428">
    <property type="entry name" value="P_Ac_trans"/>
    <property type="match status" value="1"/>
</dbReference>
<dbReference type="InterPro" id="IPR050500">
    <property type="entry name" value="Phos_Acetyltrans/Butyryltrans"/>
</dbReference>
<dbReference type="InterPro" id="IPR042113">
    <property type="entry name" value="P_AcTrfase_dom1"/>
</dbReference>
<accession>A0A2Z2NRS9</accession>
<dbReference type="Gene3D" id="3.40.50.10950">
    <property type="match status" value="1"/>
</dbReference>
<dbReference type="EMBL" id="CP018632">
    <property type="protein sequence ID" value="ASJ70247.1"/>
    <property type="molecule type" value="Genomic_DNA"/>
</dbReference>
<dbReference type="KEGG" id="gai:IMCC3135_00605"/>
<dbReference type="GO" id="GO:0008959">
    <property type="term" value="F:phosphate acetyltransferase activity"/>
    <property type="evidence" value="ECO:0007669"/>
    <property type="project" value="UniProtKB-EC"/>
</dbReference>
<reference evidence="10 11" key="1">
    <citation type="submission" date="2016-12" db="EMBL/GenBank/DDBJ databases">
        <authorList>
            <person name="Song W.-J."/>
            <person name="Kurnit D.M."/>
        </authorList>
    </citation>
    <scope>NUCLEOTIDE SEQUENCE [LARGE SCALE GENOMIC DNA]</scope>
    <source>
        <strain evidence="10 11">IMCC3135</strain>
    </source>
</reference>
<protein>
    <recommendedName>
        <fullName evidence="5">Phosphate acetyltransferase</fullName>
        <ecNumber evidence="4">2.3.1.8</ecNumber>
    </recommendedName>
    <alternativeName>
        <fullName evidence="8">Phosphotransacetylase</fullName>
    </alternativeName>
</protein>
<dbReference type="PANTHER" id="PTHR43356">
    <property type="entry name" value="PHOSPHATE ACETYLTRANSFERASE"/>
    <property type="match status" value="1"/>
</dbReference>
<dbReference type="InterPro" id="IPR004614">
    <property type="entry name" value="P_AcTrfase"/>
</dbReference>
<evidence type="ECO:0000256" key="1">
    <source>
        <dbReference type="ARBA" id="ARBA00000705"/>
    </source>
</evidence>
<proteinExistence type="inferred from homology"/>
<dbReference type="Pfam" id="PF01515">
    <property type="entry name" value="PTA_PTB"/>
    <property type="match status" value="1"/>
</dbReference>
<keyword evidence="11" id="KW-1185">Reference proteome</keyword>
<comment type="pathway">
    <text evidence="2">Metabolic intermediate biosynthesis; acetyl-CoA biosynthesis; acetyl-CoA from acetate: step 2/2.</text>
</comment>
<dbReference type="PANTHER" id="PTHR43356:SF3">
    <property type="entry name" value="PHOSPHATE ACETYLTRANSFERASE"/>
    <property type="match status" value="1"/>
</dbReference>
<evidence type="ECO:0000256" key="8">
    <source>
        <dbReference type="ARBA" id="ARBA00031108"/>
    </source>
</evidence>
<organism evidence="10 11">
    <name type="scientific">Granulosicoccus antarcticus IMCC3135</name>
    <dbReference type="NCBI Taxonomy" id="1192854"/>
    <lineage>
        <taxon>Bacteria</taxon>
        <taxon>Pseudomonadati</taxon>
        <taxon>Pseudomonadota</taxon>
        <taxon>Gammaproteobacteria</taxon>
        <taxon>Chromatiales</taxon>
        <taxon>Granulosicoccaceae</taxon>
        <taxon>Granulosicoccus</taxon>
    </lineage>
</organism>
<evidence type="ECO:0000313" key="10">
    <source>
        <dbReference type="EMBL" id="ASJ70247.1"/>
    </source>
</evidence>
<dbReference type="NCBIfam" id="TIGR00651">
    <property type="entry name" value="pta"/>
    <property type="match status" value="1"/>
</dbReference>
<evidence type="ECO:0000256" key="4">
    <source>
        <dbReference type="ARBA" id="ARBA00012707"/>
    </source>
</evidence>
<dbReference type="EC" id="2.3.1.8" evidence="4"/>
<dbReference type="AlphaFoldDB" id="A0A2Z2NRS9"/>
<evidence type="ECO:0000256" key="6">
    <source>
        <dbReference type="ARBA" id="ARBA00022679"/>
    </source>
</evidence>
<dbReference type="InterPro" id="IPR042112">
    <property type="entry name" value="P_AcTrfase_dom2"/>
</dbReference>
<evidence type="ECO:0000256" key="7">
    <source>
        <dbReference type="ARBA" id="ARBA00023315"/>
    </source>
</evidence>
<dbReference type="Gene3D" id="3.40.50.10750">
    <property type="entry name" value="Isocitrate/Isopropylmalate dehydrogenase-like"/>
    <property type="match status" value="1"/>
</dbReference>
<evidence type="ECO:0000259" key="9">
    <source>
        <dbReference type="Pfam" id="PF01515"/>
    </source>
</evidence>
<gene>
    <name evidence="10" type="primary">pta_1</name>
    <name evidence="10" type="ORF">IMCC3135_00605</name>
</gene>
<dbReference type="InterPro" id="IPR002505">
    <property type="entry name" value="PTA_PTB"/>
</dbReference>
<evidence type="ECO:0000256" key="2">
    <source>
        <dbReference type="ARBA" id="ARBA00004989"/>
    </source>
</evidence>
<evidence type="ECO:0000256" key="3">
    <source>
        <dbReference type="ARBA" id="ARBA00005656"/>
    </source>
</evidence>
<dbReference type="InterPro" id="IPR012147">
    <property type="entry name" value="P_Ac_Bu_trans"/>
</dbReference>
<comment type="similarity">
    <text evidence="3">Belongs to the phosphate acetyltransferase and butyryltransferase family.</text>
</comment>
<dbReference type="Proteomes" id="UP000250079">
    <property type="component" value="Chromosome"/>
</dbReference>
<name>A0A2Z2NRS9_9GAMM</name>
<dbReference type="NCBIfam" id="NF007233">
    <property type="entry name" value="PRK09653.1"/>
    <property type="match status" value="1"/>
</dbReference>
<keyword evidence="7 10" id="KW-0012">Acyltransferase</keyword>
<evidence type="ECO:0000256" key="5">
    <source>
        <dbReference type="ARBA" id="ARBA00021528"/>
    </source>
</evidence>